<gene>
    <name evidence="6" type="ORF">GND95_13845</name>
</gene>
<dbReference type="SUPFAM" id="SSF53850">
    <property type="entry name" value="Periplasmic binding protein-like II"/>
    <property type="match status" value="1"/>
</dbReference>
<feature type="chain" id="PRO_5038399794" evidence="5">
    <location>
        <begin position="21"/>
        <end position="443"/>
    </location>
</feature>
<accession>A0A7C8HD05</accession>
<dbReference type="EMBL" id="WSLF01000020">
    <property type="protein sequence ID" value="KAE9628426.1"/>
    <property type="molecule type" value="Genomic_DNA"/>
</dbReference>
<name>A0A7C8HD05_9FIRM</name>
<proteinExistence type="inferred from homology"/>
<evidence type="ECO:0000256" key="2">
    <source>
        <dbReference type="ARBA" id="ARBA00022448"/>
    </source>
</evidence>
<evidence type="ECO:0000256" key="4">
    <source>
        <dbReference type="SAM" id="MobiDB-lite"/>
    </source>
</evidence>
<dbReference type="InterPro" id="IPR050490">
    <property type="entry name" value="Bact_solute-bd_prot1"/>
</dbReference>
<dbReference type="Pfam" id="PF01547">
    <property type="entry name" value="SBP_bac_1"/>
    <property type="match status" value="1"/>
</dbReference>
<keyword evidence="2" id="KW-0813">Transport</keyword>
<dbReference type="AlphaFoldDB" id="A0A7C8HD05"/>
<evidence type="ECO:0000256" key="3">
    <source>
        <dbReference type="ARBA" id="ARBA00022729"/>
    </source>
</evidence>
<protein>
    <submittedName>
        <fullName evidence="6">Extracellular solute-binding protein</fullName>
    </submittedName>
</protein>
<dbReference type="PANTHER" id="PTHR43649">
    <property type="entry name" value="ARABINOSE-BINDING PROTEIN-RELATED"/>
    <property type="match status" value="1"/>
</dbReference>
<dbReference type="Proteomes" id="UP000483018">
    <property type="component" value="Unassembled WGS sequence"/>
</dbReference>
<dbReference type="PROSITE" id="PS51257">
    <property type="entry name" value="PROKAR_LIPOPROTEIN"/>
    <property type="match status" value="1"/>
</dbReference>
<keyword evidence="3 5" id="KW-0732">Signal</keyword>
<dbReference type="InterPro" id="IPR006059">
    <property type="entry name" value="SBP"/>
</dbReference>
<comment type="caution">
    <text evidence="6">The sequence shown here is derived from an EMBL/GenBank/DDBJ whole genome shotgun (WGS) entry which is preliminary data.</text>
</comment>
<dbReference type="PANTHER" id="PTHR43649:SF34">
    <property type="entry name" value="ABC TRANSPORTER PERIPLASMIC-BINDING PROTEIN YCJN-RELATED"/>
    <property type="match status" value="1"/>
</dbReference>
<feature type="region of interest" description="Disordered" evidence="4">
    <location>
        <begin position="26"/>
        <end position="51"/>
    </location>
</feature>
<evidence type="ECO:0000313" key="7">
    <source>
        <dbReference type="Proteomes" id="UP000483018"/>
    </source>
</evidence>
<sequence length="443" mass="47991">MKLKKFVSALLITAMTGALLVGCGSNNSTNTNTGTDSGTTTENKTTENTSKGNVSIRLLNGKIEIDAPLKAYAEAYKQKTGVEVVIESLGGGADIAATLKGYLAAGNMPDMFVIGGEGDYNVWKDYMEDLSNESWVSDTDVAYVSPEGKVVGFPYAVEGYGLTYNKDLLDKAGIDPATLTNINAYKAAFEKLDSMKDELGITAVVSMAAEAGQMWWSVANHNFGSYLATGVENGDSKYIDMLKKGEIDRDRMTQYAKFLKLLFDYSDKNTLISGTYDDQLALWAQGKTVFIHQGNWIDPSLPSYNVTFGMGIAPSAFMEQDTDGILADAPSWWAVYNGGKNIQACKDFLTSLATTEEGAKCLVQDCGMISPFKSTTVQPTAPLATDLMKWVQAGKTYPWHWAKMPDGFAMNNLGPVFESFAKGDVDIEGFVDLMANAIATLKQ</sequence>
<keyword evidence="7" id="KW-1185">Reference proteome</keyword>
<evidence type="ECO:0000256" key="5">
    <source>
        <dbReference type="SAM" id="SignalP"/>
    </source>
</evidence>
<dbReference type="OrthoDB" id="9763054at2"/>
<reference evidence="6 7" key="1">
    <citation type="submission" date="2019-12" db="EMBL/GenBank/DDBJ databases">
        <title>Defluviitalea raffinosedens, isolated from a biogas fermenter, genome sequencing and characterization.</title>
        <authorList>
            <person name="Rettenmaier R."/>
            <person name="Schneider M."/>
            <person name="Neuhaus K."/>
            <person name="Liebl W."/>
            <person name="Zverlov V."/>
        </authorList>
    </citation>
    <scope>NUCLEOTIDE SEQUENCE [LARGE SCALE GENOMIC DNA]</scope>
    <source>
        <strain evidence="6 7">249c-K6</strain>
    </source>
</reference>
<evidence type="ECO:0000313" key="6">
    <source>
        <dbReference type="EMBL" id="KAE9628426.1"/>
    </source>
</evidence>
<evidence type="ECO:0000256" key="1">
    <source>
        <dbReference type="ARBA" id="ARBA00008520"/>
    </source>
</evidence>
<comment type="similarity">
    <text evidence="1">Belongs to the bacterial solute-binding protein 1 family.</text>
</comment>
<dbReference type="RefSeq" id="WP_158741744.1">
    <property type="nucleotide sequence ID" value="NZ_JAFBEP010000023.1"/>
</dbReference>
<dbReference type="Gene3D" id="3.40.190.10">
    <property type="entry name" value="Periplasmic binding protein-like II"/>
    <property type="match status" value="2"/>
</dbReference>
<feature type="signal peptide" evidence="5">
    <location>
        <begin position="1"/>
        <end position="20"/>
    </location>
</feature>
<organism evidence="6 7">
    <name type="scientific">Defluviitalea raffinosedens</name>
    <dbReference type="NCBI Taxonomy" id="1450156"/>
    <lineage>
        <taxon>Bacteria</taxon>
        <taxon>Bacillati</taxon>
        <taxon>Bacillota</taxon>
        <taxon>Clostridia</taxon>
        <taxon>Lachnospirales</taxon>
        <taxon>Defluviitaleaceae</taxon>
        <taxon>Defluviitalea</taxon>
    </lineage>
</organism>